<proteinExistence type="predicted"/>
<protein>
    <submittedName>
        <fullName evidence="2">Uncharacterized protein</fullName>
    </submittedName>
</protein>
<dbReference type="AlphaFoldDB" id="A0A7J8ILF7"/>
<evidence type="ECO:0000313" key="3">
    <source>
        <dbReference type="Proteomes" id="UP000593571"/>
    </source>
</evidence>
<reference evidence="2 3" key="1">
    <citation type="journal article" date="2020" name="Nature">
        <title>Six reference-quality genomes reveal evolution of bat adaptations.</title>
        <authorList>
            <person name="Jebb D."/>
            <person name="Huang Z."/>
            <person name="Pippel M."/>
            <person name="Hughes G.M."/>
            <person name="Lavrichenko K."/>
            <person name="Devanna P."/>
            <person name="Winkler S."/>
            <person name="Jermiin L.S."/>
            <person name="Skirmuntt E.C."/>
            <person name="Katzourakis A."/>
            <person name="Burkitt-Gray L."/>
            <person name="Ray D.A."/>
            <person name="Sullivan K.A.M."/>
            <person name="Roscito J.G."/>
            <person name="Kirilenko B.M."/>
            <person name="Davalos L.M."/>
            <person name="Corthals A.P."/>
            <person name="Power M.L."/>
            <person name="Jones G."/>
            <person name="Ransome R.D."/>
            <person name="Dechmann D.K.N."/>
            <person name="Locatelli A.G."/>
            <person name="Puechmaille S.J."/>
            <person name="Fedrigo O."/>
            <person name="Jarvis E.D."/>
            <person name="Hiller M."/>
            <person name="Vernes S.C."/>
            <person name="Myers E.W."/>
            <person name="Teeling E.C."/>
        </authorList>
    </citation>
    <scope>NUCLEOTIDE SEQUENCE [LARGE SCALE GENOMIC DNA]</scope>
    <source>
        <strain evidence="2">MRouAeg1</strain>
        <tissue evidence="2">Muscle</tissue>
    </source>
</reference>
<comment type="caution">
    <text evidence="2">The sequence shown here is derived from an EMBL/GenBank/DDBJ whole genome shotgun (WGS) entry which is preliminary data.</text>
</comment>
<dbReference type="EMBL" id="JACASE010000003">
    <property type="protein sequence ID" value="KAF6485486.1"/>
    <property type="molecule type" value="Genomic_DNA"/>
</dbReference>
<organism evidence="2 3">
    <name type="scientific">Rousettus aegyptiacus</name>
    <name type="common">Egyptian fruit bat</name>
    <name type="synonym">Pteropus aegyptiacus</name>
    <dbReference type="NCBI Taxonomy" id="9407"/>
    <lineage>
        <taxon>Eukaryota</taxon>
        <taxon>Metazoa</taxon>
        <taxon>Chordata</taxon>
        <taxon>Craniata</taxon>
        <taxon>Vertebrata</taxon>
        <taxon>Euteleostomi</taxon>
        <taxon>Mammalia</taxon>
        <taxon>Eutheria</taxon>
        <taxon>Laurasiatheria</taxon>
        <taxon>Chiroptera</taxon>
        <taxon>Yinpterochiroptera</taxon>
        <taxon>Pteropodoidea</taxon>
        <taxon>Pteropodidae</taxon>
        <taxon>Rousettinae</taxon>
        <taxon>Rousettus</taxon>
    </lineage>
</organism>
<evidence type="ECO:0000256" key="1">
    <source>
        <dbReference type="SAM" id="MobiDB-lite"/>
    </source>
</evidence>
<accession>A0A7J8ILF7</accession>
<feature type="compositionally biased region" description="Basic and acidic residues" evidence="1">
    <location>
        <begin position="122"/>
        <end position="137"/>
    </location>
</feature>
<name>A0A7J8ILF7_ROUAE</name>
<keyword evidence="3" id="KW-1185">Reference proteome</keyword>
<dbReference type="Proteomes" id="UP000593571">
    <property type="component" value="Unassembled WGS sequence"/>
</dbReference>
<evidence type="ECO:0000313" key="2">
    <source>
        <dbReference type="EMBL" id="KAF6485486.1"/>
    </source>
</evidence>
<feature type="region of interest" description="Disordered" evidence="1">
    <location>
        <begin position="112"/>
        <end position="137"/>
    </location>
</feature>
<sequence length="137" mass="15051">MVVLFTKIGNLAGVAVGQRPGIVMSSECSPECEIFVNNSVETSRGQLVTQCTLTAQLLLCPTFLPTLIVDYLGSNLTVLILNGYVTRPLKCLVNTHKYEQIGRAIHNEVEGRNRINTKTTTKRQEKGDDAKSKNNSN</sequence>
<gene>
    <name evidence="2" type="ORF">HJG63_010670</name>
</gene>